<dbReference type="Gene3D" id="3.40.50.720">
    <property type="entry name" value="NAD(P)-binding Rossmann-like Domain"/>
    <property type="match status" value="1"/>
</dbReference>
<proteinExistence type="inferred from homology"/>
<dbReference type="CDD" id="cd05227">
    <property type="entry name" value="AR_SDR_e"/>
    <property type="match status" value="1"/>
</dbReference>
<feature type="domain" description="NAD-dependent epimerase/dehydratase" evidence="3">
    <location>
        <begin position="13"/>
        <end position="245"/>
    </location>
</feature>
<evidence type="ECO:0000259" key="3">
    <source>
        <dbReference type="Pfam" id="PF01370"/>
    </source>
</evidence>
<evidence type="ECO:0000256" key="2">
    <source>
        <dbReference type="ARBA" id="ARBA00023445"/>
    </source>
</evidence>
<evidence type="ECO:0000313" key="5">
    <source>
        <dbReference type="WBParaSite" id="DME_0000596901-mRNA-1"/>
    </source>
</evidence>
<evidence type="ECO:0000313" key="4">
    <source>
        <dbReference type="Proteomes" id="UP000038040"/>
    </source>
</evidence>
<dbReference type="AlphaFoldDB" id="A0A0N4UEY8"/>
<dbReference type="InterPro" id="IPR001509">
    <property type="entry name" value="Epimerase_deHydtase"/>
</dbReference>
<dbReference type="Proteomes" id="UP000038040">
    <property type="component" value="Unplaced"/>
</dbReference>
<dbReference type="WBParaSite" id="DME_0000596901-mRNA-1">
    <property type="protein sequence ID" value="DME_0000596901-mRNA-1"/>
    <property type="gene ID" value="DME_0000596901"/>
</dbReference>
<dbReference type="SUPFAM" id="SSF51735">
    <property type="entry name" value="NAD(P)-binding Rossmann-fold domains"/>
    <property type="match status" value="1"/>
</dbReference>
<sequence length="329" mass="37459">LNRNGFYTDISGVLVTGASGFLAIHCVKLLLKEGYKVKATVRNIKNENKIRYLQDFQSAGHQLEIVEAELEDENIWHHVVNDCIYIMHIASPCQIIADESIIKTAVDGTLNVLKAAYRSKTVKKVVLTSSCAGYNEPNRIFTETDWANLNGKNVHPYHQSKTLAERSAWDFIESHPDINFKFTVLNPSIIVGPLMQDRKGASAELISRFVDGSMLALPKINCGFVDVDDVATIHIRALKEPKSNGQRILLSAKSYSFKEIAEILRKEFSLGYRIPRFKAPYLLLWLYSFFDIAARQALYLHGHKEKFDTSKVVFSLTFYIWLKIFFFKS</sequence>
<dbReference type="FunFam" id="3.40.50.720:FF:000336">
    <property type="entry name" value="Aldehyde reductase"/>
    <property type="match status" value="1"/>
</dbReference>
<dbReference type="GO" id="GO:0016616">
    <property type="term" value="F:oxidoreductase activity, acting on the CH-OH group of donors, NAD or NADP as acceptor"/>
    <property type="evidence" value="ECO:0007669"/>
    <property type="project" value="TreeGrafter"/>
</dbReference>
<dbReference type="InterPro" id="IPR036291">
    <property type="entry name" value="NAD(P)-bd_dom_sf"/>
</dbReference>
<evidence type="ECO:0000256" key="1">
    <source>
        <dbReference type="ARBA" id="ARBA00023002"/>
    </source>
</evidence>
<comment type="similarity">
    <text evidence="2">Belongs to the NAD(P)-dependent epimerase/dehydratase family. Dihydroflavonol-4-reductase subfamily.</text>
</comment>
<dbReference type="Pfam" id="PF01370">
    <property type="entry name" value="Epimerase"/>
    <property type="match status" value="1"/>
</dbReference>
<name>A0A0N4UEY8_DRAME</name>
<accession>A0A0N4UEY8</accession>
<reference evidence="5" key="1">
    <citation type="submission" date="2017-02" db="UniProtKB">
        <authorList>
            <consortium name="WormBaseParasite"/>
        </authorList>
    </citation>
    <scope>IDENTIFICATION</scope>
</reference>
<dbReference type="PANTHER" id="PTHR10366">
    <property type="entry name" value="NAD DEPENDENT EPIMERASE/DEHYDRATASE"/>
    <property type="match status" value="1"/>
</dbReference>
<keyword evidence="1" id="KW-0560">Oxidoreductase</keyword>
<protein>
    <submittedName>
        <fullName evidence="5">Epimerase domain-containing protein</fullName>
    </submittedName>
</protein>
<organism evidence="4 5">
    <name type="scientific">Dracunculus medinensis</name>
    <name type="common">Guinea worm</name>
    <dbReference type="NCBI Taxonomy" id="318479"/>
    <lineage>
        <taxon>Eukaryota</taxon>
        <taxon>Metazoa</taxon>
        <taxon>Ecdysozoa</taxon>
        <taxon>Nematoda</taxon>
        <taxon>Chromadorea</taxon>
        <taxon>Rhabditida</taxon>
        <taxon>Spirurina</taxon>
        <taxon>Dracunculoidea</taxon>
        <taxon>Dracunculidae</taxon>
        <taxon>Dracunculus</taxon>
    </lineage>
</organism>
<dbReference type="InterPro" id="IPR050425">
    <property type="entry name" value="NAD(P)_dehydrat-like"/>
</dbReference>
<dbReference type="PANTHER" id="PTHR10366:SF564">
    <property type="entry name" value="STEROL-4-ALPHA-CARBOXYLATE 3-DEHYDROGENASE, DECARBOXYLATING"/>
    <property type="match status" value="1"/>
</dbReference>